<dbReference type="Gene3D" id="2.10.270.10">
    <property type="entry name" value="Cholin Binding"/>
    <property type="match status" value="1"/>
</dbReference>
<evidence type="ECO:0000256" key="2">
    <source>
        <dbReference type="ARBA" id="ARBA00011901"/>
    </source>
</evidence>
<feature type="repeat" description="Cell wall-binding" evidence="6">
    <location>
        <begin position="217"/>
        <end position="237"/>
    </location>
</feature>
<evidence type="ECO:0000313" key="9">
    <source>
        <dbReference type="Proteomes" id="UP001163115"/>
    </source>
</evidence>
<feature type="repeat" description="Cell wall-binding" evidence="6">
    <location>
        <begin position="196"/>
        <end position="215"/>
    </location>
</feature>
<dbReference type="RefSeq" id="WP_268115816.1">
    <property type="nucleotide sequence ID" value="NZ_CP113524.1"/>
</dbReference>
<dbReference type="GO" id="GO:0008745">
    <property type="term" value="F:N-acetylmuramoyl-L-alanine amidase activity"/>
    <property type="evidence" value="ECO:0007669"/>
    <property type="project" value="UniProtKB-EC"/>
</dbReference>
<protein>
    <recommendedName>
        <fullName evidence="2">N-acetylmuramoyl-L-alanine amidase</fullName>
        <ecNumber evidence="2">3.5.1.28</ecNumber>
    </recommendedName>
</protein>
<evidence type="ECO:0000256" key="3">
    <source>
        <dbReference type="ARBA" id="ARBA00022737"/>
    </source>
</evidence>
<dbReference type="Gene3D" id="3.40.80.10">
    <property type="entry name" value="Peptidoglycan recognition protein-like"/>
    <property type="match status" value="1"/>
</dbReference>
<dbReference type="EC" id="3.5.1.28" evidence="2"/>
<sequence>MEIHQLLTPYNYSNGEISRIKYIVIHYVGALGGAEANCKYYASQYIGASAHYFVGFSGEIWQSVEDKNIAWHCGAKTYKHPECRNSNSLGIELCVRNKGVQSDTSRDWYFEDATVREAQKLTKMLMEKYGVQEDHIIRHYDVTGKICPNPYVYNHTKHTWQDFKNSLVTAAEIKSGWVEDENGWKFYLGDTGNPVRNDWYKDGEKWYWFDDAGYMVKDTWKTGSDGKWYYLTSDGSMAKDQWVIWKDELYRATEDGSMLEGTISLSTDDKGALKIES</sequence>
<keyword evidence="3" id="KW-0677">Repeat</keyword>
<comment type="catalytic activity">
    <reaction evidence="1">
        <text>Hydrolyzes the link between N-acetylmuramoyl residues and L-amino acid residues in certain cell-wall glycopeptides.</text>
        <dbReference type="EC" id="3.5.1.28"/>
    </reaction>
</comment>
<keyword evidence="4 8" id="KW-0378">Hydrolase</keyword>
<dbReference type="PANTHER" id="PTHR30417:SF1">
    <property type="entry name" value="N-ACETYLMURAMOYL-L-ALANINE AMIDASE AMID"/>
    <property type="match status" value="1"/>
</dbReference>
<evidence type="ECO:0000313" key="8">
    <source>
        <dbReference type="EMBL" id="WAJ24845.1"/>
    </source>
</evidence>
<dbReference type="PANTHER" id="PTHR30417">
    <property type="entry name" value="N-ACETYLMURAMOYL-L-ALANINE AMIDASE AMID"/>
    <property type="match status" value="1"/>
</dbReference>
<keyword evidence="5" id="KW-0961">Cell wall biogenesis/degradation</keyword>
<dbReference type="InterPro" id="IPR036505">
    <property type="entry name" value="Amidase/PGRP_sf"/>
</dbReference>
<gene>
    <name evidence="8" type="ORF">OW255_04880</name>
</gene>
<dbReference type="InterPro" id="IPR051206">
    <property type="entry name" value="NAMLAA_amidase_2"/>
</dbReference>
<proteinExistence type="predicted"/>
<dbReference type="Pfam" id="PF01510">
    <property type="entry name" value="Amidase_2"/>
    <property type="match status" value="1"/>
</dbReference>
<dbReference type="CDD" id="cd06583">
    <property type="entry name" value="PGRP"/>
    <property type="match status" value="1"/>
</dbReference>
<evidence type="ECO:0000256" key="4">
    <source>
        <dbReference type="ARBA" id="ARBA00022801"/>
    </source>
</evidence>
<accession>A0ABY7ADS0</accession>
<keyword evidence="9" id="KW-1185">Reference proteome</keyword>
<name>A0ABY7ADS0_9FIRM</name>
<evidence type="ECO:0000256" key="5">
    <source>
        <dbReference type="ARBA" id="ARBA00023316"/>
    </source>
</evidence>
<reference evidence="8" key="1">
    <citation type="submission" date="2022-11" db="EMBL/GenBank/DDBJ databases">
        <title>Lacrimispora xylanolytica sy1, complete genome.</title>
        <authorList>
            <person name="Choi S."/>
        </authorList>
    </citation>
    <scope>NUCLEOTIDE SEQUENCE</scope>
    <source>
        <strain evidence="8">Sy1</strain>
    </source>
</reference>
<feature type="domain" description="N-acetylmuramoyl-L-alanine amidase" evidence="7">
    <location>
        <begin position="10"/>
        <end position="151"/>
    </location>
</feature>
<dbReference type="SUPFAM" id="SSF55846">
    <property type="entry name" value="N-acetylmuramoyl-L-alanine amidase-like"/>
    <property type="match status" value="1"/>
</dbReference>
<dbReference type="InterPro" id="IPR002502">
    <property type="entry name" value="Amidase_domain"/>
</dbReference>
<dbReference type="InterPro" id="IPR018337">
    <property type="entry name" value="Cell_wall/Cho-bd_repeat"/>
</dbReference>
<dbReference type="Proteomes" id="UP001163115">
    <property type="component" value="Chromosome"/>
</dbReference>
<dbReference type="SMART" id="SM00644">
    <property type="entry name" value="Ami_2"/>
    <property type="match status" value="1"/>
</dbReference>
<dbReference type="SUPFAM" id="SSF69360">
    <property type="entry name" value="Cell wall binding repeat"/>
    <property type="match status" value="1"/>
</dbReference>
<evidence type="ECO:0000256" key="6">
    <source>
        <dbReference type="PROSITE-ProRule" id="PRU00591"/>
    </source>
</evidence>
<organism evidence="8 9">
    <name type="scientific">Lacrimispora xylanolytica</name>
    <dbReference type="NCBI Taxonomy" id="29375"/>
    <lineage>
        <taxon>Bacteria</taxon>
        <taxon>Bacillati</taxon>
        <taxon>Bacillota</taxon>
        <taxon>Clostridia</taxon>
        <taxon>Lachnospirales</taxon>
        <taxon>Lachnospiraceae</taxon>
        <taxon>Lacrimispora</taxon>
    </lineage>
</organism>
<evidence type="ECO:0000256" key="1">
    <source>
        <dbReference type="ARBA" id="ARBA00001561"/>
    </source>
</evidence>
<evidence type="ECO:0000259" key="7">
    <source>
        <dbReference type="SMART" id="SM00644"/>
    </source>
</evidence>
<dbReference type="EMBL" id="CP113524">
    <property type="protein sequence ID" value="WAJ24845.1"/>
    <property type="molecule type" value="Genomic_DNA"/>
</dbReference>
<dbReference type="Pfam" id="PF19127">
    <property type="entry name" value="Choline_bind_3"/>
    <property type="match status" value="1"/>
</dbReference>
<dbReference type="PROSITE" id="PS51170">
    <property type="entry name" value="CW"/>
    <property type="match status" value="2"/>
</dbReference>